<proteinExistence type="inferred from homology"/>
<dbReference type="GO" id="GO:0003677">
    <property type="term" value="F:DNA binding"/>
    <property type="evidence" value="ECO:0007669"/>
    <property type="project" value="UniProtKB-KW"/>
</dbReference>
<dbReference type="Pfam" id="PF21715">
    <property type="entry name" value="CggR_N"/>
    <property type="match status" value="1"/>
</dbReference>
<gene>
    <name evidence="7" type="ORF">L21TH_1221</name>
</gene>
<evidence type="ECO:0000259" key="5">
    <source>
        <dbReference type="Pfam" id="PF04198"/>
    </source>
</evidence>
<keyword evidence="8" id="KW-1185">Reference proteome</keyword>
<keyword evidence="3" id="KW-0238">DNA-binding</keyword>
<dbReference type="PANTHER" id="PTHR34294">
    <property type="entry name" value="TRANSCRIPTIONAL REGULATOR-RELATED"/>
    <property type="match status" value="1"/>
</dbReference>
<accession>R1CVV2</accession>
<dbReference type="OrthoDB" id="9793820at2"/>
<dbReference type="RefSeq" id="WP_006311846.1">
    <property type="nucleotide sequence ID" value="NZ_ARZA01000125.1"/>
</dbReference>
<dbReference type="Pfam" id="PF04198">
    <property type="entry name" value="Sugar-bind"/>
    <property type="match status" value="1"/>
</dbReference>
<dbReference type="GO" id="GO:0030246">
    <property type="term" value="F:carbohydrate binding"/>
    <property type="evidence" value="ECO:0007669"/>
    <property type="project" value="InterPro"/>
</dbReference>
<feature type="domain" description="CggR N-terminal DNA binding" evidence="6">
    <location>
        <begin position="21"/>
        <end position="90"/>
    </location>
</feature>
<dbReference type="Gene3D" id="1.10.10.10">
    <property type="entry name" value="Winged helix-like DNA-binding domain superfamily/Winged helix DNA-binding domain"/>
    <property type="match status" value="1"/>
</dbReference>
<keyword evidence="2" id="KW-0805">Transcription regulation</keyword>
<organism evidence="7 8">
    <name type="scientific">Caldisalinibacter kiritimatiensis</name>
    <dbReference type="NCBI Taxonomy" id="1304284"/>
    <lineage>
        <taxon>Bacteria</taxon>
        <taxon>Bacillati</taxon>
        <taxon>Bacillota</taxon>
        <taxon>Tissierellia</taxon>
        <taxon>Tissierellales</taxon>
        <taxon>Thermohalobacteraceae</taxon>
        <taxon>Caldisalinibacter</taxon>
    </lineage>
</organism>
<comment type="similarity">
    <text evidence="1">Belongs to the SorC transcriptional regulatory family.</text>
</comment>
<evidence type="ECO:0000313" key="8">
    <source>
        <dbReference type="Proteomes" id="UP000013378"/>
    </source>
</evidence>
<dbReference type="AlphaFoldDB" id="R1CVV2"/>
<dbReference type="InterPro" id="IPR051054">
    <property type="entry name" value="SorC_transcr_regulators"/>
</dbReference>
<dbReference type="InterPro" id="IPR036390">
    <property type="entry name" value="WH_DNA-bd_sf"/>
</dbReference>
<evidence type="ECO:0000313" key="7">
    <source>
        <dbReference type="EMBL" id="EOD00769.1"/>
    </source>
</evidence>
<keyword evidence="4" id="KW-0804">Transcription</keyword>
<evidence type="ECO:0000256" key="4">
    <source>
        <dbReference type="ARBA" id="ARBA00023163"/>
    </source>
</evidence>
<evidence type="ECO:0000256" key="2">
    <source>
        <dbReference type="ARBA" id="ARBA00023015"/>
    </source>
</evidence>
<dbReference type="eggNOG" id="COG2390">
    <property type="taxonomic scope" value="Bacteria"/>
</dbReference>
<dbReference type="SUPFAM" id="SSF100950">
    <property type="entry name" value="NagB/RpiA/CoA transferase-like"/>
    <property type="match status" value="1"/>
</dbReference>
<reference evidence="7 8" key="1">
    <citation type="journal article" date="2015" name="Geomicrobiol. J.">
        <title>Caldisalinibacter kiritimatiensis gen. nov., sp. nov., a moderately thermohalophilic thiosulfate-reducing bacterium from a hypersaline microbial mat.</title>
        <authorList>
            <person name="Ben Hania W."/>
            <person name="Joseph M."/>
            <person name="Fiebig A."/>
            <person name="Bunk B."/>
            <person name="Klenk H.-P."/>
            <person name="Fardeau M.-L."/>
            <person name="Spring S."/>
        </authorList>
    </citation>
    <scope>NUCLEOTIDE SEQUENCE [LARGE SCALE GENOMIC DNA]</scope>
    <source>
        <strain evidence="7 8">L21-TH-D2</strain>
    </source>
</reference>
<dbReference type="InterPro" id="IPR048715">
    <property type="entry name" value="CggR_N"/>
</dbReference>
<sequence>MKDLKDLIELQKKIVPEVIEILEKRYNILRNVMHNQPIGRRTLSHNLGLGERIIRTEVNILKEQGLLDIKSMGMNITEEGLAIIEKLKDYIYELKGLRDLENVLESKLGIEKVYIVPGDCDNDKLILKDLGKKASIVIKNIIHNDYIIGVTGGTTMAQVSEEMPKQKGKKNVLVLPARGGLGKYLETQANNVAAKLAEKLGGSYKLLHVPDNIGKEALETLLQLPDIDDTVKKIKKMNVLVFGIGRADDMARRRQLSNVLIKELKEKGAVAEAFGHYFNTKGEIIWESNTVGLSLVDFEKVNNVIGVAGGARKAKAIVAICALKKDMTLVTDEGAARKIIELIN</sequence>
<feature type="domain" description="Sugar-binding" evidence="5">
    <location>
        <begin position="93"/>
        <end position="340"/>
    </location>
</feature>
<dbReference type="PATRIC" id="fig|1304284.3.peg.1194"/>
<evidence type="ECO:0000259" key="6">
    <source>
        <dbReference type="Pfam" id="PF21715"/>
    </source>
</evidence>
<dbReference type="InterPro" id="IPR007324">
    <property type="entry name" value="Sugar-bd_dom_put"/>
</dbReference>
<dbReference type="Proteomes" id="UP000013378">
    <property type="component" value="Unassembled WGS sequence"/>
</dbReference>
<dbReference type="SUPFAM" id="SSF46785">
    <property type="entry name" value="Winged helix' DNA-binding domain"/>
    <property type="match status" value="1"/>
</dbReference>
<evidence type="ECO:0000256" key="1">
    <source>
        <dbReference type="ARBA" id="ARBA00010466"/>
    </source>
</evidence>
<dbReference type="InterPro" id="IPR037171">
    <property type="entry name" value="NagB/RpiA_transferase-like"/>
</dbReference>
<dbReference type="PANTHER" id="PTHR34294:SF5">
    <property type="entry name" value="CENTRAL GLYCOLYTIC GENES REGULATOR"/>
    <property type="match status" value="1"/>
</dbReference>
<dbReference type="InterPro" id="IPR036388">
    <property type="entry name" value="WH-like_DNA-bd_sf"/>
</dbReference>
<dbReference type="Gene3D" id="3.40.50.1360">
    <property type="match status" value="1"/>
</dbReference>
<protein>
    <submittedName>
        <fullName evidence="7">Central regulator protein</fullName>
    </submittedName>
</protein>
<evidence type="ECO:0000256" key="3">
    <source>
        <dbReference type="ARBA" id="ARBA00023125"/>
    </source>
</evidence>
<dbReference type="EMBL" id="ARZA01000125">
    <property type="protein sequence ID" value="EOD00769.1"/>
    <property type="molecule type" value="Genomic_DNA"/>
</dbReference>
<name>R1CVV2_9FIRM</name>
<comment type="caution">
    <text evidence="7">The sequence shown here is derived from an EMBL/GenBank/DDBJ whole genome shotgun (WGS) entry which is preliminary data.</text>
</comment>
<dbReference type="STRING" id="1304284.L21TH_1221"/>